<name>A0A848KSJ7_9ACTN</name>
<dbReference type="CDD" id="cd07247">
    <property type="entry name" value="SgaA_N_like"/>
    <property type="match status" value="2"/>
</dbReference>
<accession>A0A848KSJ7</accession>
<organism evidence="2 3">
    <name type="scientific">Gordonia asplenii</name>
    <dbReference type="NCBI Taxonomy" id="2725283"/>
    <lineage>
        <taxon>Bacteria</taxon>
        <taxon>Bacillati</taxon>
        <taxon>Actinomycetota</taxon>
        <taxon>Actinomycetes</taxon>
        <taxon>Mycobacteriales</taxon>
        <taxon>Gordoniaceae</taxon>
        <taxon>Gordonia</taxon>
    </lineage>
</organism>
<evidence type="ECO:0000313" key="3">
    <source>
        <dbReference type="Proteomes" id="UP000550729"/>
    </source>
</evidence>
<feature type="domain" description="VOC" evidence="1">
    <location>
        <begin position="138"/>
        <end position="262"/>
    </location>
</feature>
<proteinExistence type="predicted"/>
<keyword evidence="3" id="KW-1185">Reference proteome</keyword>
<dbReference type="Proteomes" id="UP000550729">
    <property type="component" value="Unassembled WGS sequence"/>
</dbReference>
<reference evidence="2 3" key="1">
    <citation type="submission" date="2020-04" db="EMBL/GenBank/DDBJ databases">
        <title>Gordonia sp. nov. TBRC 11910.</title>
        <authorList>
            <person name="Suriyachadkun C."/>
        </authorList>
    </citation>
    <scope>NUCLEOTIDE SEQUENCE [LARGE SCALE GENOMIC DNA]</scope>
    <source>
        <strain evidence="2 3">TBRC 11910</strain>
    </source>
</reference>
<dbReference type="EMBL" id="JABBNB010000005">
    <property type="protein sequence ID" value="NMO00967.1"/>
    <property type="molecule type" value="Genomic_DNA"/>
</dbReference>
<dbReference type="InterPro" id="IPR004360">
    <property type="entry name" value="Glyas_Fos-R_dOase_dom"/>
</dbReference>
<gene>
    <name evidence="2" type="ORF">HH308_07035</name>
</gene>
<dbReference type="RefSeq" id="WP_170193459.1">
    <property type="nucleotide sequence ID" value="NZ_JABBNB010000005.1"/>
</dbReference>
<dbReference type="PANTHER" id="PTHR33993">
    <property type="entry name" value="GLYOXALASE-RELATED"/>
    <property type="match status" value="1"/>
</dbReference>
<dbReference type="InterPro" id="IPR029068">
    <property type="entry name" value="Glyas_Bleomycin-R_OHBP_Dase"/>
</dbReference>
<dbReference type="Pfam" id="PF00903">
    <property type="entry name" value="Glyoxalase"/>
    <property type="match status" value="2"/>
</dbReference>
<dbReference type="PANTHER" id="PTHR33993:SF10">
    <property type="entry name" value="CONSERVED PROTEIN"/>
    <property type="match status" value="1"/>
</dbReference>
<dbReference type="Gene3D" id="3.10.180.10">
    <property type="entry name" value="2,3-Dihydroxybiphenyl 1,2-Dioxygenase, domain 1"/>
    <property type="match status" value="2"/>
</dbReference>
<protein>
    <submittedName>
        <fullName evidence="2">VOC family protein</fullName>
    </submittedName>
</protein>
<dbReference type="InterPro" id="IPR052164">
    <property type="entry name" value="Anthracycline_SecMetBiosynth"/>
</dbReference>
<dbReference type="PROSITE" id="PS51819">
    <property type="entry name" value="VOC"/>
    <property type="match status" value="2"/>
</dbReference>
<sequence>MPDYIAATGAPVWFDLMSSDPARAATFYGDLFGWEATEPAAEFGGYQNFSANGRLVAGLAPPMDPTGPADVWSVYFKADDAAAAVETAAAAGATVIVPAMPVGDLGVMAVLADPAGAAYGFWQPGTHAGFTERGTHGTPYWFDEMSMDYPASTAFYQQTLGWRLNEVGTGGDPDSVGPDHYSEVFPAGSEESVAGIMAAAGMFGDGHPSFWQVYITVDDVAATLAKVTELGGEVLMPGEETPWGTLASFKDPMGAAICLGKPPAGM</sequence>
<dbReference type="InterPro" id="IPR037523">
    <property type="entry name" value="VOC_core"/>
</dbReference>
<dbReference type="SUPFAM" id="SSF54593">
    <property type="entry name" value="Glyoxalase/Bleomycin resistance protein/Dihydroxybiphenyl dioxygenase"/>
    <property type="match status" value="2"/>
</dbReference>
<dbReference type="AlphaFoldDB" id="A0A848KSJ7"/>
<evidence type="ECO:0000313" key="2">
    <source>
        <dbReference type="EMBL" id="NMO00967.1"/>
    </source>
</evidence>
<comment type="caution">
    <text evidence="2">The sequence shown here is derived from an EMBL/GenBank/DDBJ whole genome shotgun (WGS) entry which is preliminary data.</text>
</comment>
<evidence type="ECO:0000259" key="1">
    <source>
        <dbReference type="PROSITE" id="PS51819"/>
    </source>
</evidence>
<feature type="domain" description="VOC" evidence="1">
    <location>
        <begin position="10"/>
        <end position="124"/>
    </location>
</feature>